<dbReference type="GO" id="GO:0009088">
    <property type="term" value="P:threonine biosynthetic process"/>
    <property type="evidence" value="ECO:0007669"/>
    <property type="project" value="TreeGrafter"/>
</dbReference>
<gene>
    <name evidence="3" type="ORF">AVDCRST_MAG19-3642</name>
</gene>
<dbReference type="PANTHER" id="PTHR21064:SF6">
    <property type="entry name" value="AMINOGLYCOSIDE PHOSPHOTRANSFERASE DOMAIN-CONTAINING PROTEIN"/>
    <property type="match status" value="1"/>
</dbReference>
<comment type="similarity">
    <text evidence="1">Belongs to the pseudomonas-type ThrB family.</text>
</comment>
<proteinExistence type="inferred from homology"/>
<dbReference type="InterPro" id="IPR011009">
    <property type="entry name" value="Kinase-like_dom_sf"/>
</dbReference>
<evidence type="ECO:0000259" key="2">
    <source>
        <dbReference type="Pfam" id="PF01636"/>
    </source>
</evidence>
<feature type="domain" description="Aminoglycoside phosphotransferase" evidence="2">
    <location>
        <begin position="38"/>
        <end position="264"/>
    </location>
</feature>
<accession>A0A6J4VJZ5</accession>
<dbReference type="GO" id="GO:0004413">
    <property type="term" value="F:homoserine kinase activity"/>
    <property type="evidence" value="ECO:0007669"/>
    <property type="project" value="TreeGrafter"/>
</dbReference>
<protein>
    <recommendedName>
        <fullName evidence="2">Aminoglycoside phosphotransferase domain-containing protein</fullName>
    </recommendedName>
</protein>
<name>A0A6J4VJZ5_9BACT</name>
<dbReference type="SUPFAM" id="SSF56112">
    <property type="entry name" value="Protein kinase-like (PK-like)"/>
    <property type="match status" value="1"/>
</dbReference>
<dbReference type="InterPro" id="IPR002575">
    <property type="entry name" value="Aminoglycoside_PTrfase"/>
</dbReference>
<dbReference type="PANTHER" id="PTHR21064">
    <property type="entry name" value="AMINOGLYCOSIDE PHOSPHOTRANSFERASE DOMAIN-CONTAINING PROTEIN-RELATED"/>
    <property type="match status" value="1"/>
</dbReference>
<dbReference type="AlphaFoldDB" id="A0A6J4VJZ5"/>
<dbReference type="Gene3D" id="3.90.1200.10">
    <property type="match status" value="1"/>
</dbReference>
<reference evidence="3" key="1">
    <citation type="submission" date="2020-02" db="EMBL/GenBank/DDBJ databases">
        <authorList>
            <person name="Meier V. D."/>
        </authorList>
    </citation>
    <scope>NUCLEOTIDE SEQUENCE</scope>
    <source>
        <strain evidence="3">AVDCRST_MAG19</strain>
    </source>
</reference>
<organism evidence="3">
    <name type="scientific">uncultured Thermomicrobiales bacterium</name>
    <dbReference type="NCBI Taxonomy" id="1645740"/>
    <lineage>
        <taxon>Bacteria</taxon>
        <taxon>Pseudomonadati</taxon>
        <taxon>Thermomicrobiota</taxon>
        <taxon>Thermomicrobia</taxon>
        <taxon>Thermomicrobiales</taxon>
        <taxon>environmental samples</taxon>
    </lineage>
</organism>
<dbReference type="EMBL" id="CADCWL010000203">
    <property type="protein sequence ID" value="CAA9578429.1"/>
    <property type="molecule type" value="Genomic_DNA"/>
</dbReference>
<evidence type="ECO:0000313" key="3">
    <source>
        <dbReference type="EMBL" id="CAA9578429.1"/>
    </source>
</evidence>
<evidence type="ECO:0000256" key="1">
    <source>
        <dbReference type="ARBA" id="ARBA00038240"/>
    </source>
</evidence>
<dbReference type="Pfam" id="PF01636">
    <property type="entry name" value="APH"/>
    <property type="match status" value="1"/>
</dbReference>
<sequence length="331" mass="36433">MMRLSTMWNVDRTIDASGRNPVAERILEAWPHDQGSARFFRSSANFVYVVRHEGKRRFLRFADASERSRAAIEAEVDLLAWLDEAGIAVARAVRTNAGGCVETTVTDRGTFHAVVFAGLEGSQLDIEELDGPRFRAWGAALGKLHTALKGYPGSGLAARSGWRDHLALASRFLPEEAPAPRREVDELAALLAALPVDRDTFGPIHFDFELDNLVWHDRGVGILDFDDCARCWFVADIAFAHRDLFDGGAGVDDASVRAFLDGYADACTLDQAQLALLPTFSRLARLLAYARTARALDLPPEPAHPEWLGGLTATLRERMEGYRTALETGGR</sequence>
<dbReference type="InterPro" id="IPR050249">
    <property type="entry name" value="Pseudomonas-type_ThrB"/>
</dbReference>